<evidence type="ECO:0000256" key="5">
    <source>
        <dbReference type="SAM" id="Phobius"/>
    </source>
</evidence>
<protein>
    <submittedName>
        <fullName evidence="8">RND family efflux transporter MFP subunit</fullName>
    </submittedName>
</protein>
<dbReference type="InterPro" id="IPR006143">
    <property type="entry name" value="RND_pump_MFP"/>
</dbReference>
<keyword evidence="3 5" id="KW-1133">Transmembrane helix</keyword>
<evidence type="ECO:0000256" key="1">
    <source>
        <dbReference type="ARBA" id="ARBA00009477"/>
    </source>
</evidence>
<evidence type="ECO:0000256" key="2">
    <source>
        <dbReference type="ARBA" id="ARBA00022692"/>
    </source>
</evidence>
<comment type="similarity">
    <text evidence="1">Belongs to the membrane fusion protein (MFP) (TC 8.A.1) family.</text>
</comment>
<evidence type="ECO:0000259" key="7">
    <source>
        <dbReference type="Pfam" id="PF25963"/>
    </source>
</evidence>
<sequence length="292" mass="31305">MSGRSVIRVAVTVATVAVAAFAGWQFWTYYLLSPWTRDARVLADVLRVAPDVSGLISTIHVRDNQTVQKGDLLFEIDPERFQAALNLARADVAMKAEAAALAQENARRFQTLQREDSPGFSIEAGESMQTRAAEAAAALRVAQAELTIAEINMRRSRVHAAVSGYVTNLTAVAGDFATAGQGVLAIVDSSSFYVYGYFMETKVPQIRIGAPAKVELMAGNLVLDGVVEGMARAIANPDDAAGLLARVDPQFSWIRLAQRLPVRIKLEALPPDVRLAAGMSATVVIKPAEAAP</sequence>
<dbReference type="Gene3D" id="2.40.30.170">
    <property type="match status" value="1"/>
</dbReference>
<dbReference type="PANTHER" id="PTHR30367:SF12">
    <property type="entry name" value="P-HYDROXYBENZOIC ACID EFFLUX PUMP SUBUNIT AAEA"/>
    <property type="match status" value="1"/>
</dbReference>
<dbReference type="PANTHER" id="PTHR30367">
    <property type="entry name" value="P-HYDROXYBENZOIC ACID EFFLUX PUMP SUBUNIT AAEA-RELATED"/>
    <property type="match status" value="1"/>
</dbReference>
<feature type="domain" description="p-hydroxybenzoic acid efflux pump subunit AaeA-like beta-barrel" evidence="7">
    <location>
        <begin position="191"/>
        <end position="286"/>
    </location>
</feature>
<dbReference type="RefSeq" id="WP_307019140.1">
    <property type="nucleotide sequence ID" value="NZ_JAUSUI010000002.1"/>
</dbReference>
<evidence type="ECO:0000256" key="3">
    <source>
        <dbReference type="ARBA" id="ARBA00022989"/>
    </source>
</evidence>
<evidence type="ECO:0000313" key="9">
    <source>
        <dbReference type="Proteomes" id="UP001224682"/>
    </source>
</evidence>
<accession>A0ABU0B9D3</accession>
<dbReference type="Proteomes" id="UP001224682">
    <property type="component" value="Unassembled WGS sequence"/>
</dbReference>
<keyword evidence="9" id="KW-1185">Reference proteome</keyword>
<evidence type="ECO:0000256" key="4">
    <source>
        <dbReference type="ARBA" id="ARBA00023136"/>
    </source>
</evidence>
<gene>
    <name evidence="8" type="ORF">J2S75_001470</name>
</gene>
<dbReference type="SUPFAM" id="SSF111369">
    <property type="entry name" value="HlyD-like secretion proteins"/>
    <property type="match status" value="1"/>
</dbReference>
<dbReference type="NCBIfam" id="TIGR01730">
    <property type="entry name" value="RND_mfp"/>
    <property type="match status" value="1"/>
</dbReference>
<proteinExistence type="inferred from homology"/>
<dbReference type="Pfam" id="PF25917">
    <property type="entry name" value="BSH_RND"/>
    <property type="match status" value="1"/>
</dbReference>
<dbReference type="Gene3D" id="2.40.50.100">
    <property type="match status" value="1"/>
</dbReference>
<comment type="caution">
    <text evidence="8">The sequence shown here is derived from an EMBL/GenBank/DDBJ whole genome shotgun (WGS) entry which is preliminary data.</text>
</comment>
<feature type="domain" description="Multidrug resistance protein MdtA-like barrel-sandwich hybrid" evidence="6">
    <location>
        <begin position="47"/>
        <end position="188"/>
    </location>
</feature>
<dbReference type="Pfam" id="PF25963">
    <property type="entry name" value="Beta-barrel_AAEA"/>
    <property type="match status" value="1"/>
</dbReference>
<dbReference type="InterPro" id="IPR058625">
    <property type="entry name" value="MdtA-like_BSH"/>
</dbReference>
<evidence type="ECO:0000313" key="8">
    <source>
        <dbReference type="EMBL" id="MDQ0302447.1"/>
    </source>
</evidence>
<evidence type="ECO:0000259" key="6">
    <source>
        <dbReference type="Pfam" id="PF25917"/>
    </source>
</evidence>
<organism evidence="8 9">
    <name type="scientific">Ancylobacter polymorphus</name>
    <dbReference type="NCBI Taxonomy" id="223390"/>
    <lineage>
        <taxon>Bacteria</taxon>
        <taxon>Pseudomonadati</taxon>
        <taxon>Pseudomonadota</taxon>
        <taxon>Alphaproteobacteria</taxon>
        <taxon>Hyphomicrobiales</taxon>
        <taxon>Xanthobacteraceae</taxon>
        <taxon>Ancylobacter</taxon>
    </lineage>
</organism>
<name>A0ABU0B9D3_9HYPH</name>
<dbReference type="InterPro" id="IPR058634">
    <property type="entry name" value="AaeA-lik-b-barrel"/>
</dbReference>
<keyword evidence="4 5" id="KW-0472">Membrane</keyword>
<dbReference type="EMBL" id="JAUSUI010000002">
    <property type="protein sequence ID" value="MDQ0302447.1"/>
    <property type="molecule type" value="Genomic_DNA"/>
</dbReference>
<keyword evidence="2 5" id="KW-0812">Transmembrane</keyword>
<feature type="transmembrane region" description="Helical" evidence="5">
    <location>
        <begin position="6"/>
        <end position="32"/>
    </location>
</feature>
<reference evidence="8 9" key="1">
    <citation type="submission" date="2023-07" db="EMBL/GenBank/DDBJ databases">
        <title>Genomic Encyclopedia of Type Strains, Phase IV (KMG-IV): sequencing the most valuable type-strain genomes for metagenomic binning, comparative biology and taxonomic classification.</title>
        <authorList>
            <person name="Goeker M."/>
        </authorList>
    </citation>
    <scope>NUCLEOTIDE SEQUENCE [LARGE SCALE GENOMIC DNA]</scope>
    <source>
        <strain evidence="8 9">DSM 2457</strain>
    </source>
</reference>
<dbReference type="InterPro" id="IPR050393">
    <property type="entry name" value="MFP_Efflux_Pump"/>
</dbReference>